<gene>
    <name evidence="19" type="primary">BCAT2</name>
</gene>
<evidence type="ECO:0000256" key="7">
    <source>
        <dbReference type="ARBA" id="ARBA00022679"/>
    </source>
</evidence>
<dbReference type="PIRSF" id="PIRSF006468">
    <property type="entry name" value="BCAT1"/>
    <property type="match status" value="1"/>
</dbReference>
<dbReference type="STRING" id="29139.ENSVURP00010014014"/>
<keyword evidence="20" id="KW-1185">Reference proteome</keyword>
<evidence type="ECO:0000256" key="9">
    <source>
        <dbReference type="ARBA" id="ARBA00022946"/>
    </source>
</evidence>
<evidence type="ECO:0000256" key="8">
    <source>
        <dbReference type="ARBA" id="ARBA00022898"/>
    </source>
</evidence>
<comment type="catalytic activity">
    <reaction evidence="18">
        <text>L-valine + 2-oxoglutarate = 3-methyl-2-oxobutanoate + L-glutamate</text>
        <dbReference type="Rhea" id="RHEA:24813"/>
        <dbReference type="ChEBI" id="CHEBI:11851"/>
        <dbReference type="ChEBI" id="CHEBI:16810"/>
        <dbReference type="ChEBI" id="CHEBI:29985"/>
        <dbReference type="ChEBI" id="CHEBI:57762"/>
        <dbReference type="EC" id="2.6.1.42"/>
    </reaction>
</comment>
<dbReference type="CDD" id="cd01557">
    <property type="entry name" value="BCAT_beta_family"/>
    <property type="match status" value="1"/>
</dbReference>
<proteinExistence type="inferred from homology"/>
<dbReference type="InterPro" id="IPR043131">
    <property type="entry name" value="BCAT-like_N"/>
</dbReference>
<dbReference type="GO" id="GO:0052654">
    <property type="term" value="F:L-leucine-2-oxoglutarate transaminase activity"/>
    <property type="evidence" value="ECO:0007669"/>
    <property type="project" value="Ensembl"/>
</dbReference>
<dbReference type="Ensembl" id="ENSVURT00010015946.1">
    <property type="protein sequence ID" value="ENSVURP00010014014.1"/>
    <property type="gene ID" value="ENSVURG00010010710.1"/>
</dbReference>
<protein>
    <recommendedName>
        <fullName evidence="18">Branched-chain-amino-acid aminotransferase</fullName>
        <ecNumber evidence="18">2.6.1.42</ecNumber>
    </recommendedName>
</protein>
<reference evidence="20" key="1">
    <citation type="submission" date="2018-12" db="EMBL/GenBank/DDBJ databases">
        <authorList>
            <person name="Yazar S."/>
        </authorList>
    </citation>
    <scope>NUCLEOTIDE SEQUENCE [LARGE SCALE GENOMIC DNA]</scope>
</reference>
<dbReference type="EC" id="2.6.1.42" evidence="18"/>
<dbReference type="Proteomes" id="UP000314987">
    <property type="component" value="Unassembled WGS sequence"/>
</dbReference>
<keyword evidence="7 18" id="KW-0808">Transferase</keyword>
<evidence type="ECO:0000256" key="14">
    <source>
        <dbReference type="ARBA" id="ARBA00045431"/>
    </source>
</evidence>
<dbReference type="InterPro" id="IPR036038">
    <property type="entry name" value="Aminotransferase-like"/>
</dbReference>
<dbReference type="InterPro" id="IPR001544">
    <property type="entry name" value="Aminotrans_IV"/>
</dbReference>
<dbReference type="GO" id="GO:0010817">
    <property type="term" value="P:regulation of hormone levels"/>
    <property type="evidence" value="ECO:0007669"/>
    <property type="project" value="Ensembl"/>
</dbReference>
<keyword evidence="6 18" id="KW-0028">Amino-acid biosynthesis</keyword>
<keyword evidence="8 17" id="KW-0663">Pyridoxal phosphate</keyword>
<keyword evidence="5 18" id="KW-0032">Aminotransferase</keyword>
<dbReference type="SUPFAM" id="SSF56752">
    <property type="entry name" value="D-aminoacid aminotransferase-like PLP-dependent enzymes"/>
    <property type="match status" value="1"/>
</dbReference>
<evidence type="ECO:0000256" key="2">
    <source>
        <dbReference type="ARBA" id="ARBA00004173"/>
    </source>
</evidence>
<evidence type="ECO:0000256" key="1">
    <source>
        <dbReference type="ARBA" id="ARBA00001933"/>
    </source>
</evidence>
<dbReference type="GO" id="GO:1990830">
    <property type="term" value="P:cellular response to leukemia inhibitory factor"/>
    <property type="evidence" value="ECO:0007669"/>
    <property type="project" value="Ensembl"/>
</dbReference>
<dbReference type="Pfam" id="PF01063">
    <property type="entry name" value="Aminotran_4"/>
    <property type="match status" value="1"/>
</dbReference>
<evidence type="ECO:0000256" key="10">
    <source>
        <dbReference type="ARBA" id="ARBA00022990"/>
    </source>
</evidence>
<evidence type="ECO:0000256" key="4">
    <source>
        <dbReference type="ARBA" id="ARBA00011738"/>
    </source>
</evidence>
<comment type="similarity">
    <text evidence="3 16">Belongs to the class-IV pyridoxal-phosphate-dependent aminotransferase family.</text>
</comment>
<evidence type="ECO:0000256" key="12">
    <source>
        <dbReference type="ARBA" id="ARBA00023128"/>
    </source>
</evidence>
<keyword evidence="12" id="KW-0496">Mitochondrion</keyword>
<comment type="function">
    <text evidence="14">Catalyzes the first reaction in the catabolism of the essential branched chain amino acids leucine, isoleucine, and valine. May also function as a transporter of branched chain alpha-keto acids.</text>
</comment>
<dbReference type="InterPro" id="IPR018300">
    <property type="entry name" value="Aminotrans_IV_CS"/>
</dbReference>
<comment type="subunit">
    <text evidence="4">Homodimer.</text>
</comment>
<keyword evidence="13 18" id="KW-0100">Branched-chain amino acid biosynthesis</keyword>
<feature type="modified residue" description="N6-(pyridoxal phosphate)lysine" evidence="15">
    <location>
        <position position="232"/>
    </location>
</feature>
<keyword evidence="11" id="KW-0443">Lipid metabolism</keyword>
<evidence type="ECO:0000256" key="13">
    <source>
        <dbReference type="ARBA" id="ARBA00023304"/>
    </source>
</evidence>
<evidence type="ECO:0000256" key="11">
    <source>
        <dbReference type="ARBA" id="ARBA00023098"/>
    </source>
</evidence>
<dbReference type="NCBIfam" id="TIGR01123">
    <property type="entry name" value="ilvE_II"/>
    <property type="match status" value="1"/>
</dbReference>
<dbReference type="Gene3D" id="3.30.470.10">
    <property type="match status" value="1"/>
</dbReference>
<dbReference type="InterPro" id="IPR043132">
    <property type="entry name" value="BCAT-like_C"/>
</dbReference>
<dbReference type="GO" id="GO:0006550">
    <property type="term" value="P:L-isoleucine catabolic process"/>
    <property type="evidence" value="ECO:0007669"/>
    <property type="project" value="Ensembl"/>
</dbReference>
<organism evidence="19 20">
    <name type="scientific">Vombatus ursinus</name>
    <name type="common">Common wombat</name>
    <dbReference type="NCBI Taxonomy" id="29139"/>
    <lineage>
        <taxon>Eukaryota</taxon>
        <taxon>Metazoa</taxon>
        <taxon>Chordata</taxon>
        <taxon>Craniata</taxon>
        <taxon>Vertebrata</taxon>
        <taxon>Euteleostomi</taxon>
        <taxon>Mammalia</taxon>
        <taxon>Metatheria</taxon>
        <taxon>Diprotodontia</taxon>
        <taxon>Vombatidae</taxon>
        <taxon>Vombatus</taxon>
    </lineage>
</organism>
<name>A0A4X2KPC8_VOMUR</name>
<dbReference type="InterPro" id="IPR005786">
    <property type="entry name" value="B_amino_transII"/>
</dbReference>
<dbReference type="Gene3D" id="3.20.10.10">
    <property type="entry name" value="D-amino Acid Aminotransferase, subunit A, domain 2"/>
    <property type="match status" value="1"/>
</dbReference>
<evidence type="ECO:0000256" key="15">
    <source>
        <dbReference type="PIRSR" id="PIRSR006468-1"/>
    </source>
</evidence>
<dbReference type="GO" id="GO:0009098">
    <property type="term" value="P:L-leucine biosynthetic process"/>
    <property type="evidence" value="ECO:0007669"/>
    <property type="project" value="TreeGrafter"/>
</dbReference>
<dbReference type="GO" id="GO:0005654">
    <property type="term" value="C:nucleoplasm"/>
    <property type="evidence" value="ECO:0007669"/>
    <property type="project" value="Ensembl"/>
</dbReference>
<dbReference type="GeneTree" id="ENSGT00390000009532"/>
<evidence type="ECO:0000313" key="20">
    <source>
        <dbReference type="Proteomes" id="UP000314987"/>
    </source>
</evidence>
<comment type="cofactor">
    <cofactor evidence="1 17">
        <name>pyridoxal 5'-phosphate</name>
        <dbReference type="ChEBI" id="CHEBI:597326"/>
    </cofactor>
</comment>
<dbReference type="GO" id="GO:0052656">
    <property type="term" value="F:L-isoleucine-2-oxoglutarate transaminase activity"/>
    <property type="evidence" value="ECO:0007669"/>
    <property type="project" value="Ensembl"/>
</dbReference>
<reference evidence="19" key="3">
    <citation type="submission" date="2025-09" db="UniProtKB">
        <authorList>
            <consortium name="Ensembl"/>
        </authorList>
    </citation>
    <scope>IDENTIFICATION</scope>
</reference>
<evidence type="ECO:0000256" key="18">
    <source>
        <dbReference type="RuleBase" id="RU004517"/>
    </source>
</evidence>
<evidence type="ECO:0000256" key="6">
    <source>
        <dbReference type="ARBA" id="ARBA00022605"/>
    </source>
</evidence>
<comment type="catalytic activity">
    <reaction evidence="18">
        <text>L-isoleucine + 2-oxoglutarate = (S)-3-methyl-2-oxopentanoate + L-glutamate</text>
        <dbReference type="Rhea" id="RHEA:24801"/>
        <dbReference type="ChEBI" id="CHEBI:16810"/>
        <dbReference type="ChEBI" id="CHEBI:29985"/>
        <dbReference type="ChEBI" id="CHEBI:35146"/>
        <dbReference type="ChEBI" id="CHEBI:58045"/>
        <dbReference type="EC" id="2.6.1.42"/>
    </reaction>
</comment>
<dbReference type="GO" id="GO:0005739">
    <property type="term" value="C:mitochondrion"/>
    <property type="evidence" value="ECO:0007669"/>
    <property type="project" value="UniProtKB-SubCell"/>
</dbReference>
<reference evidence="19" key="2">
    <citation type="submission" date="2025-08" db="UniProtKB">
        <authorList>
            <consortium name="Ensembl"/>
        </authorList>
    </citation>
    <scope>IDENTIFICATION</scope>
</reference>
<evidence type="ECO:0000256" key="17">
    <source>
        <dbReference type="RuleBase" id="RU004516"/>
    </source>
</evidence>
<evidence type="ECO:0000313" key="19">
    <source>
        <dbReference type="Ensembl" id="ENSVURP00010014014.1"/>
    </source>
</evidence>
<dbReference type="InterPro" id="IPR033939">
    <property type="entry name" value="BCAT_family"/>
</dbReference>
<dbReference type="FunFam" id="3.30.470.10:FF:000002">
    <property type="entry name" value="Branched-chain-amino-acid aminotransferase"/>
    <property type="match status" value="1"/>
</dbReference>
<sequence>MAAVGLGQVLARKLHRLPRLLWTSQRCSASIFKASQLQVELCQTQRRKPGSGESLIFGKQFTDHMLTVEWSSEEGWGAPCIRPFGSLTLHPACSALHYGIELFEGLKAFRGKDQRVCLFRPWLNMDRMLRSTSRLCLPAFDTLELLECVRRLVEIDEQWVPSGKERKASLYIRPTFIGNESSLGVQPSTKALLYVILSPVGAYFSEESLTPVSLLADPRFVRAWIGGVGDCKLGGNYGPTVFVQQAAIREGCEQVLWLYGPDQLLTEIGTMNIFIFWTHKDGVLELVTPPLDGIILPGVIRRSLLDLARTWGEFRVSERSVSMSELLLALREKRVREIFGSGTACQVCPVHRILYQGEHLHIPTMENGPNLTLRFHKALCDIQVGAGGAGGGWSAAPPPQPQGFLGALTSHLLPSFPFRQYGDGSHEWMFPV</sequence>
<dbReference type="GO" id="GO:0052655">
    <property type="term" value="F:L-valine-2-oxoglutarate transaminase activity"/>
    <property type="evidence" value="ECO:0007669"/>
    <property type="project" value="Ensembl"/>
</dbReference>
<comment type="catalytic activity">
    <reaction evidence="18">
        <text>L-leucine + 2-oxoglutarate = 4-methyl-2-oxopentanoate + L-glutamate</text>
        <dbReference type="Rhea" id="RHEA:18321"/>
        <dbReference type="ChEBI" id="CHEBI:16810"/>
        <dbReference type="ChEBI" id="CHEBI:17865"/>
        <dbReference type="ChEBI" id="CHEBI:29985"/>
        <dbReference type="ChEBI" id="CHEBI:57427"/>
        <dbReference type="EC" id="2.6.1.42"/>
    </reaction>
</comment>
<dbReference type="PANTHER" id="PTHR11825:SF39">
    <property type="entry name" value="BRANCHED-CHAIN-AMINO-ACID AMINOTRANSFERASE, MITOCHONDRIAL"/>
    <property type="match status" value="1"/>
</dbReference>
<dbReference type="FunFam" id="3.20.10.10:FF:000007">
    <property type="entry name" value="Branched-chain-amino-acid aminotransferase, mitochondrial"/>
    <property type="match status" value="1"/>
</dbReference>
<dbReference type="GO" id="GO:0009099">
    <property type="term" value="P:L-valine biosynthetic process"/>
    <property type="evidence" value="ECO:0007669"/>
    <property type="project" value="TreeGrafter"/>
</dbReference>
<dbReference type="GO" id="GO:0006629">
    <property type="term" value="P:lipid metabolic process"/>
    <property type="evidence" value="ECO:0007669"/>
    <property type="project" value="UniProtKB-KW"/>
</dbReference>
<evidence type="ECO:0000256" key="5">
    <source>
        <dbReference type="ARBA" id="ARBA00022576"/>
    </source>
</evidence>
<dbReference type="OMA" id="LTEVFAC"/>
<accession>A0A4X2KPC8</accession>
<comment type="subcellular location">
    <subcellularLocation>
        <location evidence="2">Mitochondrion</location>
    </subcellularLocation>
</comment>
<keyword evidence="10" id="KW-0007">Acetylation</keyword>
<keyword evidence="9" id="KW-0809">Transit peptide</keyword>
<dbReference type="NCBIfam" id="NF009897">
    <property type="entry name" value="PRK13357.1"/>
    <property type="match status" value="1"/>
</dbReference>
<evidence type="ECO:0000256" key="3">
    <source>
        <dbReference type="ARBA" id="ARBA00009320"/>
    </source>
</evidence>
<dbReference type="PANTHER" id="PTHR11825">
    <property type="entry name" value="SUBGROUP IIII AMINOTRANSFERASE"/>
    <property type="match status" value="1"/>
</dbReference>
<dbReference type="PROSITE" id="PS00770">
    <property type="entry name" value="AA_TRANSFER_CLASS_4"/>
    <property type="match status" value="1"/>
</dbReference>
<dbReference type="AlphaFoldDB" id="A0A4X2KPC8"/>
<evidence type="ECO:0000256" key="16">
    <source>
        <dbReference type="RuleBase" id="RU004106"/>
    </source>
</evidence>